<keyword evidence="8 11" id="KW-0378">Hydrolase</keyword>
<dbReference type="EC" id="3.4.19.12" evidence="11"/>
<dbReference type="Pfam" id="PF02148">
    <property type="entry name" value="zf-UBP"/>
    <property type="match status" value="1"/>
</dbReference>
<gene>
    <name evidence="18" type="primary">USP13</name>
    <name evidence="18" type="ORF">Ciccas_002425</name>
</gene>
<dbReference type="SUPFAM" id="SSF46934">
    <property type="entry name" value="UBA-like"/>
    <property type="match status" value="1"/>
</dbReference>
<evidence type="ECO:0000313" key="18">
    <source>
        <dbReference type="EMBL" id="KAL3318911.1"/>
    </source>
</evidence>
<evidence type="ECO:0000256" key="7">
    <source>
        <dbReference type="ARBA" id="ARBA00022786"/>
    </source>
</evidence>
<dbReference type="PANTHER" id="PTHR24006:SF664">
    <property type="entry name" value="UBIQUITIN CARBOXYL-TERMINAL HYDROLASE"/>
    <property type="match status" value="1"/>
</dbReference>
<evidence type="ECO:0000256" key="12">
    <source>
        <dbReference type="PIRSR" id="PIRSR016308-1"/>
    </source>
</evidence>
<dbReference type="PROSITE" id="PS50030">
    <property type="entry name" value="UBA"/>
    <property type="match status" value="2"/>
</dbReference>
<dbReference type="Pfam" id="PF00627">
    <property type="entry name" value="UBA"/>
    <property type="match status" value="1"/>
</dbReference>
<keyword evidence="19" id="KW-1185">Reference proteome</keyword>
<feature type="active site" description="Nucleophile" evidence="12">
    <location>
        <position position="322"/>
    </location>
</feature>
<evidence type="ECO:0000256" key="8">
    <source>
        <dbReference type="ARBA" id="ARBA00022801"/>
    </source>
</evidence>
<feature type="domain" description="UBA" evidence="15">
    <location>
        <begin position="631"/>
        <end position="674"/>
    </location>
</feature>
<dbReference type="EMBL" id="JBJKFK010000191">
    <property type="protein sequence ID" value="KAL3318911.1"/>
    <property type="molecule type" value="Genomic_DNA"/>
</dbReference>
<dbReference type="GO" id="GO:0004843">
    <property type="term" value="F:cysteine-type deubiquitinase activity"/>
    <property type="evidence" value="ECO:0007669"/>
    <property type="project" value="UniProtKB-UniRule"/>
</dbReference>
<dbReference type="FunFam" id="3.30.40.10:FF:000026">
    <property type="entry name" value="Ubiquitin carboxyl-terminal hydrolase"/>
    <property type="match status" value="1"/>
</dbReference>
<dbReference type="InterPro" id="IPR050164">
    <property type="entry name" value="Peptidase_C19"/>
</dbReference>
<keyword evidence="4 11" id="KW-0479">Metal-binding</keyword>
<keyword evidence="3 11" id="KW-0645">Protease</keyword>
<feature type="binding site" evidence="13">
    <location>
        <position position="189"/>
    </location>
    <ligand>
        <name>Zn(2+)</name>
        <dbReference type="ChEBI" id="CHEBI:29105"/>
    </ligand>
</feature>
<dbReference type="InterPro" id="IPR009060">
    <property type="entry name" value="UBA-like_sf"/>
</dbReference>
<name>A0ABD2QJI0_9PLAT</name>
<feature type="binding site" evidence="13">
    <location>
        <position position="206"/>
    </location>
    <ligand>
        <name>Zn(2+)</name>
        <dbReference type="ChEBI" id="CHEBI:29105"/>
    </ligand>
</feature>
<dbReference type="SUPFAM" id="SSF54001">
    <property type="entry name" value="Cysteine proteinases"/>
    <property type="match status" value="1"/>
</dbReference>
<keyword evidence="5" id="KW-0677">Repeat</keyword>
<evidence type="ECO:0000259" key="15">
    <source>
        <dbReference type="PROSITE" id="PS50030"/>
    </source>
</evidence>
<keyword evidence="6 14" id="KW-0863">Zinc-finger</keyword>
<evidence type="ECO:0000256" key="5">
    <source>
        <dbReference type="ARBA" id="ARBA00022737"/>
    </source>
</evidence>
<dbReference type="InterPro" id="IPR016652">
    <property type="entry name" value="Ubiquitinyl_hydrolase"/>
</dbReference>
<evidence type="ECO:0000256" key="6">
    <source>
        <dbReference type="ARBA" id="ARBA00022771"/>
    </source>
</evidence>
<dbReference type="PANTHER" id="PTHR24006">
    <property type="entry name" value="UBIQUITIN CARBOXYL-TERMINAL HYDROLASE"/>
    <property type="match status" value="1"/>
</dbReference>
<feature type="active site" description="Proton acceptor" evidence="12">
    <location>
        <position position="774"/>
    </location>
</feature>
<evidence type="ECO:0000256" key="4">
    <source>
        <dbReference type="ARBA" id="ARBA00022723"/>
    </source>
</evidence>
<evidence type="ECO:0000256" key="3">
    <source>
        <dbReference type="ARBA" id="ARBA00022670"/>
    </source>
</evidence>
<dbReference type="InterPro" id="IPR041432">
    <property type="entry name" value="UBP13_Znf-UBP_var"/>
</dbReference>
<dbReference type="PIRSF" id="PIRSF016308">
    <property type="entry name" value="UBP"/>
    <property type="match status" value="1"/>
</dbReference>
<sequence>MQKKVFKDECCFTFDTPESPNGLYICLKHFIGIGSSILPTYRKITGSHLFLQYKISKIFKKSLNEAPVTHSKLAIGVDGGFELPTDKYVLIQTWKLVSLDPDSHTDVPNPPEKPNPNDLSYLSSFPQTIAKAIAHVQLSQSAILLEEREQAAAMWEASNSRPVSVHADKLVQLENPVKIRPLGWKCCQCDMKDNLWLNLTDGSILCGRKFWDGSGGNNHAAEHFDKTNYPLVVKLGTITTDSAEVYSYAEDSMVTDPKLIQHLAHFGIEASKMQKTDKTLLELEISANERLGEWFLLQESNTKLEPRWGPGLTGLHNLGNSCYLNAVMQTLFALESFKTNFSLRLNELAYASMERMPHSPPFDDFLLQLSKLGDGLASGNHSWCAETQEELEAAQKKGGEVPRFPGIRPSLFRRVVGLNHPEFRSKRLQDAHEFMEHVFSLLQEMKMTRVLEESLQFTIEEKLKCGSTGKVRYTQHRSNTLTFQIPLDKALNKAELAKWQAEEQHLKTTKPEEIVRPIVPLKTCLLNWSCEEMITDWTSPATGEKTFALRSQRLVTFPDYLILHAARFKLGENWEPLKLDVELSLVDSLDMVDSVEALNSFGLDLSDLKSCGGLLPGEESLPDSDEANNTTFEPRADIISQLMEMGFSHEASVKACKHTDNAGMEQAMEWVFSHADDPTLNEPEPEKNTVKANSESVQMLMSLGLTTFQAEQVLGKFNQNLELAADWVLNNPEQAQNLKPENEEQTEGKLSDGKPIYQIIGLISHMGKNTNEGHYVCHLKRSELQPNLDPRTSEWIIFNDDKVAKSEKPPFQFAYLYILRRV</sequence>
<proteinExistence type="inferred from homology"/>
<dbReference type="Proteomes" id="UP001626550">
    <property type="component" value="Unassembled WGS sequence"/>
</dbReference>
<dbReference type="SMART" id="SM00165">
    <property type="entry name" value="UBA"/>
    <property type="match status" value="2"/>
</dbReference>
<evidence type="ECO:0000313" key="19">
    <source>
        <dbReference type="Proteomes" id="UP001626550"/>
    </source>
</evidence>
<dbReference type="InterPro" id="IPR001607">
    <property type="entry name" value="Znf_UBP"/>
</dbReference>
<protein>
    <recommendedName>
        <fullName evidence="11">Ubiquitin carboxyl-terminal hydrolase</fullName>
        <ecNumber evidence="11">3.4.19.12</ecNumber>
    </recommendedName>
</protein>
<evidence type="ECO:0000256" key="13">
    <source>
        <dbReference type="PIRSR" id="PIRSR016308-3"/>
    </source>
</evidence>
<feature type="domain" description="USP" evidence="16">
    <location>
        <begin position="313"/>
        <end position="822"/>
    </location>
</feature>
<evidence type="ECO:0000256" key="11">
    <source>
        <dbReference type="PIRNR" id="PIRNR016308"/>
    </source>
</evidence>
<feature type="domain" description="UBA" evidence="15">
    <location>
        <begin position="691"/>
        <end position="731"/>
    </location>
</feature>
<dbReference type="SMART" id="SM00290">
    <property type="entry name" value="ZnF_UBP"/>
    <property type="match status" value="1"/>
</dbReference>
<dbReference type="AlphaFoldDB" id="A0ABD2QJI0"/>
<comment type="similarity">
    <text evidence="2 11">Belongs to the peptidase C19 family.</text>
</comment>
<dbReference type="Gene3D" id="3.90.70.10">
    <property type="entry name" value="Cysteine proteinases"/>
    <property type="match status" value="1"/>
</dbReference>
<feature type="domain" description="UBP-type" evidence="17">
    <location>
        <begin position="162"/>
        <end position="270"/>
    </location>
</feature>
<feature type="binding site" evidence="13">
    <location>
        <position position="219"/>
    </location>
    <ligand>
        <name>Zn(2+)</name>
        <dbReference type="ChEBI" id="CHEBI:29105"/>
    </ligand>
</feature>
<dbReference type="InterPro" id="IPR001394">
    <property type="entry name" value="Peptidase_C19_UCH"/>
</dbReference>
<reference evidence="18 19" key="1">
    <citation type="submission" date="2024-11" db="EMBL/GenBank/DDBJ databases">
        <title>Adaptive evolution of stress response genes in parasites aligns with host niche diversity.</title>
        <authorList>
            <person name="Hahn C."/>
            <person name="Resl P."/>
        </authorList>
    </citation>
    <scope>NUCLEOTIDE SEQUENCE [LARGE SCALE GENOMIC DNA]</scope>
    <source>
        <strain evidence="18">EGGRZ-B1_66</strain>
        <tissue evidence="18">Body</tissue>
    </source>
</reference>
<dbReference type="InterPro" id="IPR028889">
    <property type="entry name" value="USP"/>
</dbReference>
<evidence type="ECO:0000256" key="2">
    <source>
        <dbReference type="ARBA" id="ARBA00009085"/>
    </source>
</evidence>
<dbReference type="Gene3D" id="1.10.8.10">
    <property type="entry name" value="DNA helicase RuvA subunit, C-terminal domain"/>
    <property type="match status" value="2"/>
</dbReference>
<dbReference type="InterPro" id="IPR015940">
    <property type="entry name" value="UBA"/>
</dbReference>
<dbReference type="GO" id="GO:0006508">
    <property type="term" value="P:proteolysis"/>
    <property type="evidence" value="ECO:0007669"/>
    <property type="project" value="UniProtKB-KW"/>
</dbReference>
<dbReference type="Pfam" id="PF17807">
    <property type="entry name" value="zf-UBP_var"/>
    <property type="match status" value="1"/>
</dbReference>
<evidence type="ECO:0000259" key="17">
    <source>
        <dbReference type="PROSITE" id="PS50271"/>
    </source>
</evidence>
<comment type="catalytic activity">
    <reaction evidence="1 11">
        <text>Thiol-dependent hydrolysis of ester, thioester, amide, peptide and isopeptide bonds formed by the C-terminal Gly of ubiquitin (a 76-residue protein attached to proteins as an intracellular targeting signal).</text>
        <dbReference type="EC" id="3.4.19.12"/>
    </reaction>
</comment>
<dbReference type="GO" id="GO:0008270">
    <property type="term" value="F:zinc ion binding"/>
    <property type="evidence" value="ECO:0007669"/>
    <property type="project" value="UniProtKB-UniRule"/>
</dbReference>
<dbReference type="PROSITE" id="PS00972">
    <property type="entry name" value="USP_1"/>
    <property type="match status" value="1"/>
</dbReference>
<evidence type="ECO:0000256" key="9">
    <source>
        <dbReference type="ARBA" id="ARBA00022807"/>
    </source>
</evidence>
<accession>A0ABD2QJI0</accession>
<dbReference type="InterPro" id="IPR038765">
    <property type="entry name" value="Papain-like_cys_pep_sf"/>
</dbReference>
<evidence type="ECO:0000256" key="14">
    <source>
        <dbReference type="PROSITE-ProRule" id="PRU00502"/>
    </source>
</evidence>
<dbReference type="CDD" id="cd14294">
    <property type="entry name" value="UBA1_UBP5_like"/>
    <property type="match status" value="1"/>
</dbReference>
<dbReference type="Pfam" id="PF00443">
    <property type="entry name" value="UCH"/>
    <property type="match status" value="1"/>
</dbReference>
<dbReference type="InterPro" id="IPR018200">
    <property type="entry name" value="USP_CS"/>
</dbReference>
<keyword evidence="7 11" id="KW-0833">Ubl conjugation pathway</keyword>
<keyword evidence="9 11" id="KW-0788">Thiol protease</keyword>
<organism evidence="18 19">
    <name type="scientific">Cichlidogyrus casuarinus</name>
    <dbReference type="NCBI Taxonomy" id="1844966"/>
    <lineage>
        <taxon>Eukaryota</taxon>
        <taxon>Metazoa</taxon>
        <taxon>Spiralia</taxon>
        <taxon>Lophotrochozoa</taxon>
        <taxon>Platyhelminthes</taxon>
        <taxon>Monogenea</taxon>
        <taxon>Monopisthocotylea</taxon>
        <taxon>Dactylogyridea</taxon>
        <taxon>Ancyrocephalidae</taxon>
        <taxon>Cichlidogyrus</taxon>
    </lineage>
</organism>
<dbReference type="SUPFAM" id="SSF57850">
    <property type="entry name" value="RING/U-box"/>
    <property type="match status" value="1"/>
</dbReference>
<evidence type="ECO:0000256" key="1">
    <source>
        <dbReference type="ARBA" id="ARBA00000707"/>
    </source>
</evidence>
<dbReference type="InterPro" id="IPR013083">
    <property type="entry name" value="Znf_RING/FYVE/PHD"/>
</dbReference>
<comment type="caution">
    <text evidence="18">The sequence shown here is derived from an EMBL/GenBank/DDBJ whole genome shotgun (WGS) entry which is preliminary data.</text>
</comment>
<feature type="binding site" evidence="13">
    <location>
        <position position="186"/>
    </location>
    <ligand>
        <name>Zn(2+)</name>
        <dbReference type="ChEBI" id="CHEBI:29105"/>
    </ligand>
</feature>
<dbReference type="PROSITE" id="PS50271">
    <property type="entry name" value="ZF_UBP"/>
    <property type="match status" value="1"/>
</dbReference>
<evidence type="ECO:0000256" key="10">
    <source>
        <dbReference type="ARBA" id="ARBA00022833"/>
    </source>
</evidence>
<dbReference type="Gene3D" id="3.30.40.10">
    <property type="entry name" value="Zinc/RING finger domain, C3HC4 (zinc finger)"/>
    <property type="match status" value="2"/>
</dbReference>
<dbReference type="PROSITE" id="PS50235">
    <property type="entry name" value="USP_3"/>
    <property type="match status" value="1"/>
</dbReference>
<evidence type="ECO:0000259" key="16">
    <source>
        <dbReference type="PROSITE" id="PS50235"/>
    </source>
</evidence>
<keyword evidence="10 11" id="KW-0862">Zinc</keyword>